<gene>
    <name evidence="1" type="ORF">BDW42DRAFT_107018</name>
</gene>
<protein>
    <submittedName>
        <fullName evidence="1">Uncharacterized protein</fullName>
    </submittedName>
</protein>
<proteinExistence type="predicted"/>
<sequence length="81" mass="9089">MTSPISVWGLASKTPLRSSRSSIRYKMPAIVCPTPVHPPTISRFLHHALLIRLTGIMDSFSAFHFRCNGKRGGAIKRKKDR</sequence>
<organism evidence="1 2">
    <name type="scientific">Aspergillus taichungensis</name>
    <dbReference type="NCBI Taxonomy" id="482145"/>
    <lineage>
        <taxon>Eukaryota</taxon>
        <taxon>Fungi</taxon>
        <taxon>Dikarya</taxon>
        <taxon>Ascomycota</taxon>
        <taxon>Pezizomycotina</taxon>
        <taxon>Eurotiomycetes</taxon>
        <taxon>Eurotiomycetidae</taxon>
        <taxon>Eurotiales</taxon>
        <taxon>Aspergillaceae</taxon>
        <taxon>Aspergillus</taxon>
        <taxon>Aspergillus subgen. Circumdati</taxon>
    </lineage>
</organism>
<dbReference type="AlphaFoldDB" id="A0A2J5HTR6"/>
<keyword evidence="2" id="KW-1185">Reference proteome</keyword>
<reference evidence="2" key="1">
    <citation type="submission" date="2017-12" db="EMBL/GenBank/DDBJ databases">
        <authorList>
            <consortium name="DOE Joint Genome Institute"/>
            <person name="Mondo S.J."/>
            <person name="Kjaerbolling I."/>
            <person name="Vesth T.C."/>
            <person name="Frisvad J.C."/>
            <person name="Nybo J.L."/>
            <person name="Theobald S."/>
            <person name="Kuo A."/>
            <person name="Bowyer P."/>
            <person name="Matsuda Y."/>
            <person name="Lyhne E.K."/>
            <person name="Kogle M.E."/>
            <person name="Clum A."/>
            <person name="Lipzen A."/>
            <person name="Salamov A."/>
            <person name="Ngan C.Y."/>
            <person name="Daum C."/>
            <person name="Chiniquy J."/>
            <person name="Barry K."/>
            <person name="LaButti K."/>
            <person name="Haridas S."/>
            <person name="Simmons B.A."/>
            <person name="Magnuson J.K."/>
            <person name="Mortensen U.H."/>
            <person name="Larsen T.O."/>
            <person name="Grigoriev I.V."/>
            <person name="Baker S.E."/>
            <person name="Andersen M.R."/>
            <person name="Nordberg H.P."/>
            <person name="Cantor M.N."/>
            <person name="Hua S.X."/>
        </authorList>
    </citation>
    <scope>NUCLEOTIDE SEQUENCE [LARGE SCALE GENOMIC DNA]</scope>
    <source>
        <strain evidence="2">IBT 19404</strain>
    </source>
</reference>
<dbReference type="EMBL" id="KZ559544">
    <property type="protein sequence ID" value="PLN80736.1"/>
    <property type="molecule type" value="Genomic_DNA"/>
</dbReference>
<evidence type="ECO:0000313" key="1">
    <source>
        <dbReference type="EMBL" id="PLN80736.1"/>
    </source>
</evidence>
<dbReference type="Proteomes" id="UP000235023">
    <property type="component" value="Unassembled WGS sequence"/>
</dbReference>
<evidence type="ECO:0000313" key="2">
    <source>
        <dbReference type="Proteomes" id="UP000235023"/>
    </source>
</evidence>
<name>A0A2J5HTR6_9EURO</name>
<accession>A0A2J5HTR6</accession>